<feature type="region of interest" description="Disordered" evidence="1">
    <location>
        <begin position="141"/>
        <end position="160"/>
    </location>
</feature>
<sequence>MGDWLLEPAGIAIILVAAVILLLMIWIGVLSSKVKKLRKSYMATMGETGITNMEDVVIELRKQIEDNRLYSNQLHQRLAEVEAKLPAMKSMVGVVRYNAFSDHGSDLSFSIALLSPKQDGVVFSGLHGRDSTYVYAKPVTDGESSYPLTPEERKAIQEAK</sequence>
<evidence type="ECO:0000256" key="1">
    <source>
        <dbReference type="SAM" id="MobiDB-lite"/>
    </source>
</evidence>
<evidence type="ECO:0008006" key="5">
    <source>
        <dbReference type="Google" id="ProtNLM"/>
    </source>
</evidence>
<proteinExistence type="predicted"/>
<dbReference type="OrthoDB" id="5244042at2"/>
<evidence type="ECO:0000313" key="3">
    <source>
        <dbReference type="EMBL" id="OBR66672.1"/>
    </source>
</evidence>
<dbReference type="STRING" id="1844972.A7K91_07410"/>
<keyword evidence="2" id="KW-0472">Membrane</keyword>
<gene>
    <name evidence="3" type="ORF">A7K91_07410</name>
</gene>
<dbReference type="Proteomes" id="UP000092024">
    <property type="component" value="Unassembled WGS sequence"/>
</dbReference>
<protein>
    <recommendedName>
        <fullName evidence="5">DUF4446 domain-containing protein</fullName>
    </recommendedName>
</protein>
<feature type="transmembrane region" description="Helical" evidence="2">
    <location>
        <begin position="12"/>
        <end position="32"/>
    </location>
</feature>
<dbReference type="AlphaFoldDB" id="A0A1A5YM27"/>
<accession>A0A1A5YM27</accession>
<keyword evidence="2" id="KW-1133">Transmembrane helix</keyword>
<comment type="caution">
    <text evidence="3">The sequence shown here is derived from an EMBL/GenBank/DDBJ whole genome shotgun (WGS) entry which is preliminary data.</text>
</comment>
<organism evidence="3 4">
    <name type="scientific">Paenibacillus oryzae</name>
    <dbReference type="NCBI Taxonomy" id="1844972"/>
    <lineage>
        <taxon>Bacteria</taxon>
        <taxon>Bacillati</taxon>
        <taxon>Bacillota</taxon>
        <taxon>Bacilli</taxon>
        <taxon>Bacillales</taxon>
        <taxon>Paenibacillaceae</taxon>
        <taxon>Paenibacillus</taxon>
    </lineage>
</organism>
<reference evidence="3 4" key="1">
    <citation type="submission" date="2016-05" db="EMBL/GenBank/DDBJ databases">
        <title>Paenibacillus oryzae. sp. nov., isolated from the rice root.</title>
        <authorList>
            <person name="Zhang J."/>
            <person name="Zhang X."/>
        </authorList>
    </citation>
    <scope>NUCLEOTIDE SEQUENCE [LARGE SCALE GENOMIC DNA]</scope>
    <source>
        <strain evidence="3 4">1DrF-4</strain>
    </source>
</reference>
<dbReference type="InterPro" id="IPR027981">
    <property type="entry name" value="DUF4446"/>
</dbReference>
<feature type="compositionally biased region" description="Basic and acidic residues" evidence="1">
    <location>
        <begin position="150"/>
        <end position="160"/>
    </location>
</feature>
<name>A0A1A5YM27_9BACL</name>
<evidence type="ECO:0000313" key="4">
    <source>
        <dbReference type="Proteomes" id="UP000092024"/>
    </source>
</evidence>
<keyword evidence="4" id="KW-1185">Reference proteome</keyword>
<dbReference type="Pfam" id="PF14584">
    <property type="entry name" value="DUF4446"/>
    <property type="match status" value="1"/>
</dbReference>
<dbReference type="EMBL" id="LYPA01000045">
    <property type="protein sequence ID" value="OBR66672.1"/>
    <property type="molecule type" value="Genomic_DNA"/>
</dbReference>
<keyword evidence="2" id="KW-0812">Transmembrane</keyword>
<evidence type="ECO:0000256" key="2">
    <source>
        <dbReference type="SAM" id="Phobius"/>
    </source>
</evidence>
<dbReference type="RefSeq" id="WP_068681579.1">
    <property type="nucleotide sequence ID" value="NZ_LYPA01000045.1"/>
</dbReference>